<proteinExistence type="predicted"/>
<sequence length="119" mass="12869">MKPSKKTPPLFSLSRSSFSPLSISLLLSPFSPPHLSRSPSRLARALGLAPAASRSMPRDRHCLATAAASRPPPPRDLRLATAASLLPTPSASLSRSSLFIGFSYLESNNSMEVYKYWNA</sequence>
<gene>
    <name evidence="1" type="ORF">Scep_013489</name>
</gene>
<evidence type="ECO:0000313" key="1">
    <source>
        <dbReference type="EMBL" id="KAK9133961.1"/>
    </source>
</evidence>
<accession>A0AAP0PAU0</accession>
<evidence type="ECO:0000313" key="2">
    <source>
        <dbReference type="Proteomes" id="UP001419268"/>
    </source>
</evidence>
<dbReference type="AlphaFoldDB" id="A0AAP0PAU0"/>
<dbReference type="Proteomes" id="UP001419268">
    <property type="component" value="Unassembled WGS sequence"/>
</dbReference>
<name>A0AAP0PAU0_9MAGN</name>
<protein>
    <submittedName>
        <fullName evidence="1">Uncharacterized protein</fullName>
    </submittedName>
</protein>
<keyword evidence="2" id="KW-1185">Reference proteome</keyword>
<dbReference type="EMBL" id="JBBNAG010000005">
    <property type="protein sequence ID" value="KAK9133961.1"/>
    <property type="molecule type" value="Genomic_DNA"/>
</dbReference>
<organism evidence="1 2">
    <name type="scientific">Stephania cephalantha</name>
    <dbReference type="NCBI Taxonomy" id="152367"/>
    <lineage>
        <taxon>Eukaryota</taxon>
        <taxon>Viridiplantae</taxon>
        <taxon>Streptophyta</taxon>
        <taxon>Embryophyta</taxon>
        <taxon>Tracheophyta</taxon>
        <taxon>Spermatophyta</taxon>
        <taxon>Magnoliopsida</taxon>
        <taxon>Ranunculales</taxon>
        <taxon>Menispermaceae</taxon>
        <taxon>Menispermoideae</taxon>
        <taxon>Cissampelideae</taxon>
        <taxon>Stephania</taxon>
    </lineage>
</organism>
<comment type="caution">
    <text evidence="1">The sequence shown here is derived from an EMBL/GenBank/DDBJ whole genome shotgun (WGS) entry which is preliminary data.</text>
</comment>
<reference evidence="1 2" key="1">
    <citation type="submission" date="2024-01" db="EMBL/GenBank/DDBJ databases">
        <title>Genome assemblies of Stephania.</title>
        <authorList>
            <person name="Yang L."/>
        </authorList>
    </citation>
    <scope>NUCLEOTIDE SEQUENCE [LARGE SCALE GENOMIC DNA]</scope>
    <source>
        <strain evidence="1">JXDWG</strain>
        <tissue evidence="1">Leaf</tissue>
    </source>
</reference>